<dbReference type="RefSeq" id="WP_230503621.1">
    <property type="nucleotide sequence ID" value="NZ_CAKJTJ010000027.1"/>
</dbReference>
<reference evidence="2 3" key="1">
    <citation type="submission" date="2021-10" db="EMBL/GenBank/DDBJ databases">
        <authorList>
            <person name="Criscuolo A."/>
        </authorList>
    </citation>
    <scope>NUCLEOTIDE SEQUENCE [LARGE SCALE GENOMIC DNA]</scope>
    <source>
        <strain evidence="3">CIP 111883</strain>
    </source>
</reference>
<gene>
    <name evidence="2" type="ORF">BACCIP111883_03566</name>
</gene>
<organism evidence="2 3">
    <name type="scientific">Sutcliffiella rhizosphaerae</name>
    <dbReference type="NCBI Taxonomy" id="2880967"/>
    <lineage>
        <taxon>Bacteria</taxon>
        <taxon>Bacillati</taxon>
        <taxon>Bacillota</taxon>
        <taxon>Bacilli</taxon>
        <taxon>Bacillales</taxon>
        <taxon>Bacillaceae</taxon>
        <taxon>Sutcliffiella</taxon>
    </lineage>
</organism>
<sequence>MKKQTKIKSLLIAIALILGFSSFPAGASADTAYNTTLNPGEQKQLAREYIIGGGSVVGNQQNVFSGGNRGVQYVIQDGSGNNIKVENHYNVTVNITFDAGLLGKFISLIARNLNRGSSDAVKVTGTLKD</sequence>
<evidence type="ECO:0000313" key="2">
    <source>
        <dbReference type="EMBL" id="CAG9622775.1"/>
    </source>
</evidence>
<feature type="chain" id="PRO_5045668917" evidence="1">
    <location>
        <begin position="28"/>
        <end position="129"/>
    </location>
</feature>
<dbReference type="Proteomes" id="UP000789833">
    <property type="component" value="Unassembled WGS sequence"/>
</dbReference>
<dbReference type="EMBL" id="CAKJTJ010000027">
    <property type="protein sequence ID" value="CAG9622775.1"/>
    <property type="molecule type" value="Genomic_DNA"/>
</dbReference>
<evidence type="ECO:0000256" key="1">
    <source>
        <dbReference type="SAM" id="SignalP"/>
    </source>
</evidence>
<comment type="caution">
    <text evidence="2">The sequence shown here is derived from an EMBL/GenBank/DDBJ whole genome shotgun (WGS) entry which is preliminary data.</text>
</comment>
<feature type="signal peptide" evidence="1">
    <location>
        <begin position="1"/>
        <end position="27"/>
    </location>
</feature>
<name>A0ABN8AC56_9BACI</name>
<proteinExistence type="predicted"/>
<protein>
    <submittedName>
        <fullName evidence="2">Uncharacterized protein</fullName>
    </submittedName>
</protein>
<keyword evidence="1" id="KW-0732">Signal</keyword>
<keyword evidence="3" id="KW-1185">Reference proteome</keyword>
<accession>A0ABN8AC56</accession>
<evidence type="ECO:0000313" key="3">
    <source>
        <dbReference type="Proteomes" id="UP000789833"/>
    </source>
</evidence>